<dbReference type="Proteomes" id="UP000786811">
    <property type="component" value="Unassembled WGS sequence"/>
</dbReference>
<dbReference type="NCBIfam" id="TIGR02174">
    <property type="entry name" value="CXXU_selWTH"/>
    <property type="match status" value="1"/>
</dbReference>
<reference evidence="5" key="1">
    <citation type="submission" date="2021-04" db="EMBL/GenBank/DDBJ databases">
        <authorList>
            <person name="Chebbi M.A.C M."/>
        </authorList>
    </citation>
    <scope>NUCLEOTIDE SEQUENCE</scope>
</reference>
<dbReference type="OrthoDB" id="9987665at2759"/>
<dbReference type="GO" id="GO:0030686">
    <property type="term" value="C:90S preribosome"/>
    <property type="evidence" value="ECO:0007669"/>
    <property type="project" value="TreeGrafter"/>
</dbReference>
<dbReference type="GO" id="GO:0005730">
    <property type="term" value="C:nucleolus"/>
    <property type="evidence" value="ECO:0007669"/>
    <property type="project" value="TreeGrafter"/>
</dbReference>
<dbReference type="GO" id="GO:0000480">
    <property type="term" value="P:endonucleolytic cleavage in 5'-ETS of tricistronic rRNA transcript (SSU-rRNA, 5.8S rRNA, LSU-rRNA)"/>
    <property type="evidence" value="ECO:0007669"/>
    <property type="project" value="TreeGrafter"/>
</dbReference>
<dbReference type="GO" id="GO:0000447">
    <property type="term" value="P:endonucleolytic cleavage in ITS1 to separate SSU-rRNA from 5.8S rRNA and LSU-rRNA from tricistronic rRNA transcript (SSU-rRNA, 5.8S rRNA, LSU-rRNA)"/>
    <property type="evidence" value="ECO:0007669"/>
    <property type="project" value="TreeGrafter"/>
</dbReference>
<keyword evidence="6" id="KW-1185">Reference proteome</keyword>
<evidence type="ECO:0000256" key="2">
    <source>
        <dbReference type="ARBA" id="ARBA00023284"/>
    </source>
</evidence>
<keyword evidence="2" id="KW-0676">Redox-active center</keyword>
<dbReference type="InterPro" id="IPR016024">
    <property type="entry name" value="ARM-type_fold"/>
</dbReference>
<dbReference type="InterPro" id="IPR001313">
    <property type="entry name" value="Pumilio_RNA-bd_rpt"/>
</dbReference>
<evidence type="ECO:0000256" key="4">
    <source>
        <dbReference type="SAM" id="MobiDB-lite"/>
    </source>
</evidence>
<dbReference type="GO" id="GO:0000056">
    <property type="term" value="P:ribosomal small subunit export from nucleus"/>
    <property type="evidence" value="ECO:0007669"/>
    <property type="project" value="TreeGrafter"/>
</dbReference>
<evidence type="ECO:0000256" key="3">
    <source>
        <dbReference type="PROSITE-ProRule" id="PRU00317"/>
    </source>
</evidence>
<dbReference type="Pfam" id="PF22493">
    <property type="entry name" value="PUF_NOP9"/>
    <property type="match status" value="1"/>
</dbReference>
<dbReference type="Gene3D" id="1.25.10.10">
    <property type="entry name" value="Leucine-rich Repeat Variant"/>
    <property type="match status" value="2"/>
</dbReference>
<proteinExistence type="predicted"/>
<organism evidence="5 6">
    <name type="scientific">Cotesia congregata</name>
    <name type="common">Parasitoid wasp</name>
    <name type="synonym">Apanteles congregatus</name>
    <dbReference type="NCBI Taxonomy" id="51543"/>
    <lineage>
        <taxon>Eukaryota</taxon>
        <taxon>Metazoa</taxon>
        <taxon>Ecdysozoa</taxon>
        <taxon>Arthropoda</taxon>
        <taxon>Hexapoda</taxon>
        <taxon>Insecta</taxon>
        <taxon>Pterygota</taxon>
        <taxon>Neoptera</taxon>
        <taxon>Endopterygota</taxon>
        <taxon>Hymenoptera</taxon>
        <taxon>Apocrita</taxon>
        <taxon>Ichneumonoidea</taxon>
        <taxon>Braconidae</taxon>
        <taxon>Microgastrinae</taxon>
        <taxon>Cotesia</taxon>
    </lineage>
</organism>
<dbReference type="PROSITE" id="PS50302">
    <property type="entry name" value="PUM"/>
    <property type="match status" value="1"/>
</dbReference>
<dbReference type="SUPFAM" id="SSF52833">
    <property type="entry name" value="Thioredoxin-like"/>
    <property type="match status" value="1"/>
</dbReference>
<dbReference type="SUPFAM" id="SSF48371">
    <property type="entry name" value="ARM repeat"/>
    <property type="match status" value="2"/>
</dbReference>
<accession>A0A8J2HF15</accession>
<comment type="caution">
    <text evidence="5">The sequence shown here is derived from an EMBL/GenBank/DDBJ whole genome shotgun (WGS) entry which is preliminary data.</text>
</comment>
<keyword evidence="1" id="KW-0677">Repeat</keyword>
<dbReference type="InterPro" id="IPR011989">
    <property type="entry name" value="ARM-like"/>
</dbReference>
<dbReference type="AlphaFoldDB" id="A0A8J2HF15"/>
<dbReference type="GO" id="GO:0000472">
    <property type="term" value="P:endonucleolytic cleavage to generate mature 5'-end of SSU-rRNA from (SSU-rRNA, 5.8S rRNA, LSU-rRNA)"/>
    <property type="evidence" value="ECO:0007669"/>
    <property type="project" value="TreeGrafter"/>
</dbReference>
<sequence>MDVVNNADSDKQGFKRKKKRSANQMAKKLIRRSAKTFNNDLEQDSYQYLIRILEVLRTDFQTMDDKLTFVNNVYDEMVGQEIEYSKNQTGSRVIDSLMDYASFEVIKRFSDAFTPSLRLLCCDRFASHVLEKIIRVCVDRGNRNEDDSEELKVKKEEAVEIAPDQVDEYNQIALKLCKFTINNFEEFVYLDYANHVLRTAIECLGGLFNKIDDKNNNNNRYQPRKIVNQDYTELLKVSGSRLINWPQFREFGKDNLTSGLLQALLCSIQDVDSKLNSKIIEKITSDCFTANTDDSLSDIFDKEYSLRLLETCLMVATPKRFKKLYTKYFQGNLKKLSLEKDTNYCVQKLLNYCVTKEEFEKIFDEISEYILEIINKGFMGVLSSLANACLRLQSKQGPFVNAICKSLGCDEPAERQKQIVPLISRLITYDQSTAAKKNDRYKNISLNLHGSLIIQAILQFNKPIKIVNSLLEMNGDELADLFSDPKGSRILDVFMDSKFIGEKSREKLAKSMKNHWSQLALGIHGSRSLDKFWEHSKQNQRFVIMDELSNAGQDLKASKTGQFVKAEDDEVTLSKFGSKTGPTIKFSYCYSCGYKRVFEEYVGILRQKYPELHIHGENYDPPGYNMFIAKFLGFAKILVILLIISGINIAQWLGQPPLFWWDWCINNKLYAYVPVWSKLVTGRVPQPPELFQIIDNHLQMLFPEKDSLDMTFTK</sequence>
<dbReference type="InterPro" id="IPR036249">
    <property type="entry name" value="Thioredoxin-like_sf"/>
</dbReference>
<dbReference type="InterPro" id="IPR011893">
    <property type="entry name" value="Selenoprotein_Rdx-typ"/>
</dbReference>
<evidence type="ECO:0000313" key="6">
    <source>
        <dbReference type="Proteomes" id="UP000786811"/>
    </source>
</evidence>
<protein>
    <submittedName>
        <fullName evidence="5">Similar to NOP9: Nucleolar protein 9 (Homo sapiens)</fullName>
    </submittedName>
</protein>
<dbReference type="GO" id="GO:0030688">
    <property type="term" value="C:preribosome, small subunit precursor"/>
    <property type="evidence" value="ECO:0007669"/>
    <property type="project" value="TreeGrafter"/>
</dbReference>
<dbReference type="EMBL" id="CAJNRD030001121">
    <property type="protein sequence ID" value="CAG5097055.1"/>
    <property type="molecule type" value="Genomic_DNA"/>
</dbReference>
<dbReference type="PANTHER" id="PTHR13102:SF0">
    <property type="entry name" value="NUCLEOLAR PROTEIN 9"/>
    <property type="match status" value="1"/>
</dbReference>
<dbReference type="SMART" id="SM00025">
    <property type="entry name" value="Pumilio"/>
    <property type="match status" value="6"/>
</dbReference>
<evidence type="ECO:0000313" key="5">
    <source>
        <dbReference type="EMBL" id="CAG5097055.1"/>
    </source>
</evidence>
<dbReference type="InterPro" id="IPR040000">
    <property type="entry name" value="NOP9"/>
</dbReference>
<evidence type="ECO:0000256" key="1">
    <source>
        <dbReference type="ARBA" id="ARBA00022737"/>
    </source>
</evidence>
<name>A0A8J2HF15_COTCN</name>
<gene>
    <name evidence="5" type="ORF">HICCMSTLAB_LOCUS8519</name>
</gene>
<dbReference type="PANTHER" id="PTHR13102">
    <property type="entry name" value="NUCLEOLAR PROTEIN 9"/>
    <property type="match status" value="1"/>
</dbReference>
<feature type="repeat" description="Pumilio" evidence="3">
    <location>
        <begin position="328"/>
        <end position="364"/>
    </location>
</feature>
<dbReference type="Pfam" id="PF10262">
    <property type="entry name" value="Rdx"/>
    <property type="match status" value="1"/>
</dbReference>
<feature type="region of interest" description="Disordered" evidence="4">
    <location>
        <begin position="1"/>
        <end position="23"/>
    </location>
</feature>
<dbReference type="GO" id="GO:0003723">
    <property type="term" value="F:RNA binding"/>
    <property type="evidence" value="ECO:0007669"/>
    <property type="project" value="InterPro"/>
</dbReference>